<dbReference type="InterPro" id="IPR002549">
    <property type="entry name" value="AI-2E-like"/>
</dbReference>
<feature type="transmembrane region" description="Helical" evidence="7">
    <location>
        <begin position="60"/>
        <end position="78"/>
    </location>
</feature>
<keyword evidence="3 7" id="KW-0812">Transmembrane</keyword>
<name>A0A1L3ZRE7_9SPHN</name>
<dbReference type="Proteomes" id="UP000182063">
    <property type="component" value="Chromosome"/>
</dbReference>
<evidence type="ECO:0000256" key="2">
    <source>
        <dbReference type="ARBA" id="ARBA00009773"/>
    </source>
</evidence>
<evidence type="ECO:0000256" key="5">
    <source>
        <dbReference type="ARBA" id="ARBA00023136"/>
    </source>
</evidence>
<evidence type="ECO:0000313" key="8">
    <source>
        <dbReference type="EMBL" id="API58204.1"/>
    </source>
</evidence>
<dbReference type="RefSeq" id="WP_072595780.1">
    <property type="nucleotide sequence ID" value="NZ_CP018221.1"/>
</dbReference>
<proteinExistence type="inferred from homology"/>
<sequence>MAEQSLEEKPSPPPATVAHDHHESEDESWRRDRLLSSLNLLVAVALFFSIPFALKAGAAFFLPVTVAFTVAVTLVPPLEWLERHRVPSSLAALLCVTGAVLIINAAIAAILFPAMNWLTLLPQRLGKLRETLAPLLDAYASLQRFVDQIMSIMSQRAPHAPAQVTVTTPNSLVDLIAASAPGAIIQMLFGLLLIYFFLSTWTRMRATTILSRSSLTGSIRMARTIRDMVNATAAYIGTITVINLAMGALVSLVVWMLGMPTPLMWGGLAALFNYVPYVGPTVTTAMLAFGGLLAFDDVYSAMLPALAFLGIHALEANFITPLLVGRRLTINPLLILLALSFWGWVWGTIGALLSVPLLIMMRVLLESAGKPDIAGFLFEERLLGAGHHEFHDHHEPPLDRPKPSP</sequence>
<comment type="similarity">
    <text evidence="2">Belongs to the autoinducer-2 exporter (AI-2E) (TC 2.A.86) family.</text>
</comment>
<evidence type="ECO:0000256" key="6">
    <source>
        <dbReference type="SAM" id="MobiDB-lite"/>
    </source>
</evidence>
<keyword evidence="4 7" id="KW-1133">Transmembrane helix</keyword>
<dbReference type="PANTHER" id="PTHR21716:SF16">
    <property type="entry name" value="BLL1467 PROTEIN"/>
    <property type="match status" value="1"/>
</dbReference>
<dbReference type="STRING" id="1921510.BSL82_01880"/>
<dbReference type="OrthoDB" id="9799225at2"/>
<evidence type="ECO:0000256" key="4">
    <source>
        <dbReference type="ARBA" id="ARBA00022989"/>
    </source>
</evidence>
<dbReference type="Pfam" id="PF01594">
    <property type="entry name" value="AI-2E_transport"/>
    <property type="match status" value="1"/>
</dbReference>
<accession>A0A1L3ZRE7</accession>
<evidence type="ECO:0000313" key="9">
    <source>
        <dbReference type="Proteomes" id="UP000182063"/>
    </source>
</evidence>
<comment type="subcellular location">
    <subcellularLocation>
        <location evidence="1">Membrane</location>
        <topology evidence="1">Multi-pass membrane protein</topology>
    </subcellularLocation>
</comment>
<keyword evidence="5 7" id="KW-0472">Membrane</keyword>
<feature type="transmembrane region" description="Helical" evidence="7">
    <location>
        <begin position="175"/>
        <end position="198"/>
    </location>
</feature>
<dbReference type="AlphaFoldDB" id="A0A1L3ZRE7"/>
<keyword evidence="9" id="KW-1185">Reference proteome</keyword>
<feature type="transmembrane region" description="Helical" evidence="7">
    <location>
        <begin position="233"/>
        <end position="257"/>
    </location>
</feature>
<feature type="transmembrane region" description="Helical" evidence="7">
    <location>
        <begin position="90"/>
        <end position="112"/>
    </location>
</feature>
<feature type="compositionally biased region" description="Basic and acidic residues" evidence="6">
    <location>
        <begin position="1"/>
        <end position="10"/>
    </location>
</feature>
<gene>
    <name evidence="8" type="ORF">BSL82_01880</name>
</gene>
<feature type="region of interest" description="Disordered" evidence="6">
    <location>
        <begin position="1"/>
        <end position="24"/>
    </location>
</feature>
<dbReference type="GO" id="GO:0016020">
    <property type="term" value="C:membrane"/>
    <property type="evidence" value="ECO:0007669"/>
    <property type="project" value="UniProtKB-SubCell"/>
</dbReference>
<evidence type="ECO:0000256" key="3">
    <source>
        <dbReference type="ARBA" id="ARBA00022692"/>
    </source>
</evidence>
<reference evidence="9" key="1">
    <citation type="submission" date="2016-11" db="EMBL/GenBank/DDBJ databases">
        <title>Complete Genome Sequence of alachlor-degrading Sphingomonas sp. strain JJ-A5.</title>
        <authorList>
            <person name="Lee H."/>
            <person name="Ka J.-O."/>
        </authorList>
    </citation>
    <scope>NUCLEOTIDE SEQUENCE [LARGE SCALE GENOMIC DNA]</scope>
    <source>
        <strain evidence="9">JJ-A5</strain>
    </source>
</reference>
<dbReference type="KEGG" id="sphj:BSL82_01880"/>
<protein>
    <submittedName>
        <fullName evidence="8">AI-2E family transporter</fullName>
    </submittedName>
</protein>
<evidence type="ECO:0000256" key="7">
    <source>
        <dbReference type="SAM" id="Phobius"/>
    </source>
</evidence>
<feature type="transmembrane region" description="Helical" evidence="7">
    <location>
        <begin position="302"/>
        <end position="324"/>
    </location>
</feature>
<feature type="transmembrane region" description="Helical" evidence="7">
    <location>
        <begin position="277"/>
        <end position="295"/>
    </location>
</feature>
<dbReference type="EMBL" id="CP018221">
    <property type="protein sequence ID" value="API58204.1"/>
    <property type="molecule type" value="Genomic_DNA"/>
</dbReference>
<organism evidence="8 9">
    <name type="scientific">Tardibacter chloracetimidivorans</name>
    <dbReference type="NCBI Taxonomy" id="1921510"/>
    <lineage>
        <taxon>Bacteria</taxon>
        <taxon>Pseudomonadati</taxon>
        <taxon>Pseudomonadota</taxon>
        <taxon>Alphaproteobacteria</taxon>
        <taxon>Sphingomonadales</taxon>
        <taxon>Sphingomonadaceae</taxon>
        <taxon>Tardibacter</taxon>
    </lineage>
</organism>
<evidence type="ECO:0000256" key="1">
    <source>
        <dbReference type="ARBA" id="ARBA00004141"/>
    </source>
</evidence>
<dbReference type="GO" id="GO:0055085">
    <property type="term" value="P:transmembrane transport"/>
    <property type="evidence" value="ECO:0007669"/>
    <property type="project" value="TreeGrafter"/>
</dbReference>
<dbReference type="PANTHER" id="PTHR21716">
    <property type="entry name" value="TRANSMEMBRANE PROTEIN"/>
    <property type="match status" value="1"/>
</dbReference>
<feature type="transmembrane region" description="Helical" evidence="7">
    <location>
        <begin position="344"/>
        <end position="365"/>
    </location>
</feature>
<feature type="transmembrane region" description="Helical" evidence="7">
    <location>
        <begin position="34"/>
        <end position="54"/>
    </location>
</feature>